<reference evidence="2" key="1">
    <citation type="submission" date="2021-01" db="EMBL/GenBank/DDBJ databases">
        <authorList>
            <person name="Corre E."/>
            <person name="Pelletier E."/>
            <person name="Niang G."/>
            <person name="Scheremetjew M."/>
            <person name="Finn R."/>
            <person name="Kale V."/>
            <person name="Holt S."/>
            <person name="Cochrane G."/>
            <person name="Meng A."/>
            <person name="Brown T."/>
            <person name="Cohen L."/>
        </authorList>
    </citation>
    <scope>NUCLEOTIDE SEQUENCE</scope>
    <source>
        <strain evidence="2">CCMP443</strain>
    </source>
</reference>
<gene>
    <name evidence="2" type="ORF">HTEP1355_LOCUS14778</name>
</gene>
<protein>
    <submittedName>
        <fullName evidence="2">Uncharacterized protein</fullName>
    </submittedName>
</protein>
<sequence length="307" mass="32489">MPPVAVVAPVPRTRVPPPPVPMAAAVAAVAVEGGAGEDEASDRAMYEAYVEARKQQLMQFQGSQRAPEGGAPGGDADGKDVHRIPTASVDAAPGDFQVEGGGGTAPASRPPSRQPGGGGGRPAVAPKSQGAPSPAPLQVSVSDGGGSSFMAPVGSSRRARQPDTTTLDFLVSRVRMGHITKSSPLQLALEFCGKSSFSLRHNEEKYNHLAEELVGLAYQHLRDRWVTVLKNAEPIDNKGTTKQPRLGSFEVELLWSDVNEEPRRTLLHSKLKARVFPSVARIVQDLTEALNTPTEEQEDSAMPELGA</sequence>
<evidence type="ECO:0000256" key="1">
    <source>
        <dbReference type="SAM" id="MobiDB-lite"/>
    </source>
</evidence>
<evidence type="ECO:0000313" key="2">
    <source>
        <dbReference type="EMBL" id="CAD8801105.1"/>
    </source>
</evidence>
<organism evidence="2">
    <name type="scientific">Hemiselmis tepida</name>
    <dbReference type="NCBI Taxonomy" id="464990"/>
    <lineage>
        <taxon>Eukaryota</taxon>
        <taxon>Cryptophyceae</taxon>
        <taxon>Cryptomonadales</taxon>
        <taxon>Hemiselmidaceae</taxon>
        <taxon>Hemiselmis</taxon>
    </lineage>
</organism>
<dbReference type="AlphaFoldDB" id="A0A7S0W1N9"/>
<proteinExistence type="predicted"/>
<accession>A0A7S0W1N9</accession>
<name>A0A7S0W1N9_9CRYP</name>
<feature type="region of interest" description="Disordered" evidence="1">
    <location>
        <begin position="57"/>
        <end position="161"/>
    </location>
</feature>
<dbReference type="EMBL" id="HBFN01025521">
    <property type="protein sequence ID" value="CAD8801105.1"/>
    <property type="molecule type" value="Transcribed_RNA"/>
</dbReference>